<proteinExistence type="predicted"/>
<evidence type="ECO:0000313" key="2">
    <source>
        <dbReference type="EMBL" id="KAG5620037.1"/>
    </source>
</evidence>
<accession>A0A9J6A655</accession>
<sequence length="86" mass="9996">MGYPVYELSCKVRTLTGKKEHNKLKNVTALWKETQSVIGMGSRRIANQFRDDKMDCPRYWVNMGSARESKSYTQSYPSSSRRVDEI</sequence>
<evidence type="ECO:0000313" key="3">
    <source>
        <dbReference type="Proteomes" id="UP000824120"/>
    </source>
</evidence>
<comment type="caution">
    <text evidence="2">The sequence shown here is derived from an EMBL/GenBank/DDBJ whole genome shotgun (WGS) entry which is preliminary data.</text>
</comment>
<feature type="region of interest" description="Disordered" evidence="1">
    <location>
        <begin position="67"/>
        <end position="86"/>
    </location>
</feature>
<dbReference type="EMBL" id="JACXVP010000002">
    <property type="protein sequence ID" value="KAG5620037.1"/>
    <property type="molecule type" value="Genomic_DNA"/>
</dbReference>
<feature type="non-terminal residue" evidence="2">
    <location>
        <position position="1"/>
    </location>
</feature>
<dbReference type="AlphaFoldDB" id="A0A9J6A655"/>
<dbReference type="Proteomes" id="UP000824120">
    <property type="component" value="Chromosome 2"/>
</dbReference>
<name>A0A9J6A655_SOLCO</name>
<feature type="compositionally biased region" description="Low complexity" evidence="1">
    <location>
        <begin position="71"/>
        <end position="80"/>
    </location>
</feature>
<gene>
    <name evidence="2" type="ORF">H5410_005255</name>
</gene>
<organism evidence="2 3">
    <name type="scientific">Solanum commersonii</name>
    <name type="common">Commerson's wild potato</name>
    <name type="synonym">Commerson's nightshade</name>
    <dbReference type="NCBI Taxonomy" id="4109"/>
    <lineage>
        <taxon>Eukaryota</taxon>
        <taxon>Viridiplantae</taxon>
        <taxon>Streptophyta</taxon>
        <taxon>Embryophyta</taxon>
        <taxon>Tracheophyta</taxon>
        <taxon>Spermatophyta</taxon>
        <taxon>Magnoliopsida</taxon>
        <taxon>eudicotyledons</taxon>
        <taxon>Gunneridae</taxon>
        <taxon>Pentapetalae</taxon>
        <taxon>asterids</taxon>
        <taxon>lamiids</taxon>
        <taxon>Solanales</taxon>
        <taxon>Solanaceae</taxon>
        <taxon>Solanoideae</taxon>
        <taxon>Solaneae</taxon>
        <taxon>Solanum</taxon>
    </lineage>
</organism>
<evidence type="ECO:0000256" key="1">
    <source>
        <dbReference type="SAM" id="MobiDB-lite"/>
    </source>
</evidence>
<keyword evidence="3" id="KW-1185">Reference proteome</keyword>
<protein>
    <submittedName>
        <fullName evidence="2">Uncharacterized protein</fullName>
    </submittedName>
</protein>
<reference evidence="2 3" key="1">
    <citation type="submission" date="2020-09" db="EMBL/GenBank/DDBJ databases">
        <title>De no assembly of potato wild relative species, Solanum commersonii.</title>
        <authorList>
            <person name="Cho K."/>
        </authorList>
    </citation>
    <scope>NUCLEOTIDE SEQUENCE [LARGE SCALE GENOMIC DNA]</scope>
    <source>
        <strain evidence="2">LZ3.2</strain>
        <tissue evidence="2">Leaf</tissue>
    </source>
</reference>